<name>A0A934ITL5_9HYPH</name>
<dbReference type="InterPro" id="IPR032823">
    <property type="entry name" value="BCA_ABC_TP_C"/>
</dbReference>
<evidence type="ECO:0000259" key="4">
    <source>
        <dbReference type="PROSITE" id="PS50893"/>
    </source>
</evidence>
<dbReference type="Proteomes" id="UP000609531">
    <property type="component" value="Unassembled WGS sequence"/>
</dbReference>
<evidence type="ECO:0000256" key="3">
    <source>
        <dbReference type="ARBA" id="ARBA00022840"/>
    </source>
</evidence>
<dbReference type="SMART" id="SM00382">
    <property type="entry name" value="AAA"/>
    <property type="match status" value="1"/>
</dbReference>
<reference evidence="5" key="1">
    <citation type="submission" date="2020-12" db="EMBL/GenBank/DDBJ databases">
        <title>Bacterial taxonomy.</title>
        <authorList>
            <person name="Pan X."/>
        </authorList>
    </citation>
    <scope>NUCLEOTIDE SEQUENCE</scope>
    <source>
        <strain evidence="5">B2012</strain>
    </source>
</reference>
<comment type="caution">
    <text evidence="5">The sequence shown here is derived from an EMBL/GenBank/DDBJ whole genome shotgun (WGS) entry which is preliminary data.</text>
</comment>
<dbReference type="GO" id="GO:1903806">
    <property type="term" value="P:L-isoleucine import across plasma membrane"/>
    <property type="evidence" value="ECO:0007669"/>
    <property type="project" value="TreeGrafter"/>
</dbReference>
<protein>
    <submittedName>
        <fullName evidence="5">ABC transporter ATP-binding protein</fullName>
    </submittedName>
</protein>
<evidence type="ECO:0000256" key="2">
    <source>
        <dbReference type="ARBA" id="ARBA00022741"/>
    </source>
</evidence>
<dbReference type="GO" id="GO:0005524">
    <property type="term" value="F:ATP binding"/>
    <property type="evidence" value="ECO:0007669"/>
    <property type="project" value="UniProtKB-KW"/>
</dbReference>
<dbReference type="AlphaFoldDB" id="A0A934ITL5"/>
<dbReference type="FunFam" id="3.40.50.300:FF:000421">
    <property type="entry name" value="Branched-chain amino acid ABC transporter ATP-binding protein"/>
    <property type="match status" value="1"/>
</dbReference>
<keyword evidence="3 5" id="KW-0067">ATP-binding</keyword>
<dbReference type="GO" id="GO:0042941">
    <property type="term" value="P:D-alanine transmembrane transport"/>
    <property type="evidence" value="ECO:0007669"/>
    <property type="project" value="TreeGrafter"/>
</dbReference>
<gene>
    <name evidence="5" type="ORF">JCR33_22585</name>
</gene>
<dbReference type="GO" id="GO:0005304">
    <property type="term" value="F:L-valine transmembrane transporter activity"/>
    <property type="evidence" value="ECO:0007669"/>
    <property type="project" value="TreeGrafter"/>
</dbReference>
<dbReference type="EMBL" id="JAEKJA010000030">
    <property type="protein sequence ID" value="MBJ3778505.1"/>
    <property type="molecule type" value="Genomic_DNA"/>
</dbReference>
<dbReference type="InterPro" id="IPR003439">
    <property type="entry name" value="ABC_transporter-like_ATP-bd"/>
</dbReference>
<keyword evidence="2" id="KW-0547">Nucleotide-binding</keyword>
<proteinExistence type="predicted"/>
<organism evidence="5 6">
    <name type="scientific">Acuticoccus mangrovi</name>
    <dbReference type="NCBI Taxonomy" id="2796142"/>
    <lineage>
        <taxon>Bacteria</taxon>
        <taxon>Pseudomonadati</taxon>
        <taxon>Pseudomonadota</taxon>
        <taxon>Alphaproteobacteria</taxon>
        <taxon>Hyphomicrobiales</taxon>
        <taxon>Amorphaceae</taxon>
        <taxon>Acuticoccus</taxon>
    </lineage>
</organism>
<evidence type="ECO:0000313" key="6">
    <source>
        <dbReference type="Proteomes" id="UP000609531"/>
    </source>
</evidence>
<dbReference type="GO" id="GO:0015808">
    <property type="term" value="P:L-alanine transport"/>
    <property type="evidence" value="ECO:0007669"/>
    <property type="project" value="TreeGrafter"/>
</dbReference>
<dbReference type="Pfam" id="PF00005">
    <property type="entry name" value="ABC_tran"/>
    <property type="match status" value="1"/>
</dbReference>
<dbReference type="InterPro" id="IPR027417">
    <property type="entry name" value="P-loop_NTPase"/>
</dbReference>
<evidence type="ECO:0000256" key="1">
    <source>
        <dbReference type="ARBA" id="ARBA00022448"/>
    </source>
</evidence>
<sequence>MSGESIAAATGDILEVAGLSRNFGAIAAVADLSFKVREGEVKAVIGPNGAGKTTLFDMIAGVTAPSSGRITLAGERIERMPAHKRVDRGIGRTFQTLQIFTEMSVLENVVVGHYPRGHSGWVNALLRLPSGLSEERREREHAMALLERVGLADRANDRAGDLSFGDRKLLELMRALATGPRLLLLDEPAAGLSHAGAERMMEIVAELNADGLSVLLVEHNMRMVMNLSHDILVIGNGRFIAEGTPDAVRTNPDVIAAYLGEDEDA</sequence>
<dbReference type="RefSeq" id="WP_198884411.1">
    <property type="nucleotide sequence ID" value="NZ_JAEKJA010000030.1"/>
</dbReference>
<dbReference type="CDD" id="cd03219">
    <property type="entry name" value="ABC_Mj1267_LivG_branched"/>
    <property type="match status" value="1"/>
</dbReference>
<dbReference type="InterPro" id="IPR003593">
    <property type="entry name" value="AAA+_ATPase"/>
</dbReference>
<dbReference type="PANTHER" id="PTHR45772">
    <property type="entry name" value="CONSERVED COMPONENT OF ABC TRANSPORTER FOR NATURAL AMINO ACIDS-RELATED"/>
    <property type="match status" value="1"/>
</dbReference>
<dbReference type="GO" id="GO:0005886">
    <property type="term" value="C:plasma membrane"/>
    <property type="evidence" value="ECO:0007669"/>
    <property type="project" value="TreeGrafter"/>
</dbReference>
<dbReference type="GO" id="GO:1903805">
    <property type="term" value="P:L-valine import across plasma membrane"/>
    <property type="evidence" value="ECO:0007669"/>
    <property type="project" value="TreeGrafter"/>
</dbReference>
<dbReference type="InterPro" id="IPR051120">
    <property type="entry name" value="ABC_AA/LPS_Transport"/>
</dbReference>
<keyword evidence="6" id="KW-1185">Reference proteome</keyword>
<dbReference type="Pfam" id="PF12399">
    <property type="entry name" value="BCA_ABC_TP_C"/>
    <property type="match status" value="1"/>
</dbReference>
<dbReference type="PANTHER" id="PTHR45772:SF7">
    <property type="entry name" value="AMINO ACID ABC TRANSPORTER ATP-BINDING PROTEIN"/>
    <property type="match status" value="1"/>
</dbReference>
<dbReference type="PROSITE" id="PS50893">
    <property type="entry name" value="ABC_TRANSPORTER_2"/>
    <property type="match status" value="1"/>
</dbReference>
<feature type="domain" description="ABC transporter" evidence="4">
    <location>
        <begin position="14"/>
        <end position="261"/>
    </location>
</feature>
<dbReference type="SUPFAM" id="SSF52540">
    <property type="entry name" value="P-loop containing nucleoside triphosphate hydrolases"/>
    <property type="match status" value="1"/>
</dbReference>
<dbReference type="GO" id="GO:0016887">
    <property type="term" value="F:ATP hydrolysis activity"/>
    <property type="evidence" value="ECO:0007669"/>
    <property type="project" value="InterPro"/>
</dbReference>
<dbReference type="Gene3D" id="3.40.50.300">
    <property type="entry name" value="P-loop containing nucleotide triphosphate hydrolases"/>
    <property type="match status" value="1"/>
</dbReference>
<dbReference type="GO" id="GO:0015188">
    <property type="term" value="F:L-isoleucine transmembrane transporter activity"/>
    <property type="evidence" value="ECO:0007669"/>
    <property type="project" value="TreeGrafter"/>
</dbReference>
<accession>A0A934ITL5</accession>
<dbReference type="GO" id="GO:0015192">
    <property type="term" value="F:L-phenylalanine transmembrane transporter activity"/>
    <property type="evidence" value="ECO:0007669"/>
    <property type="project" value="TreeGrafter"/>
</dbReference>
<evidence type="ECO:0000313" key="5">
    <source>
        <dbReference type="EMBL" id="MBJ3778505.1"/>
    </source>
</evidence>
<keyword evidence="1" id="KW-0813">Transport</keyword>